<reference evidence="2" key="1">
    <citation type="journal article" date="2019" name="Int. J. Syst. Evol. Microbiol.">
        <title>The Global Catalogue of Microorganisms (GCM) 10K type strain sequencing project: providing services to taxonomists for standard genome sequencing and annotation.</title>
        <authorList>
            <consortium name="The Broad Institute Genomics Platform"/>
            <consortium name="The Broad Institute Genome Sequencing Center for Infectious Disease"/>
            <person name="Wu L."/>
            <person name="Ma J."/>
        </authorList>
    </citation>
    <scope>NUCLEOTIDE SEQUENCE [LARGE SCALE GENOMIC DNA]</scope>
    <source>
        <strain evidence="2">KCTC 42224</strain>
    </source>
</reference>
<dbReference type="PANTHER" id="PTHR30037:SF4">
    <property type="entry name" value="DNA-3-METHYLADENINE GLYCOSYLASE I"/>
    <property type="match status" value="1"/>
</dbReference>
<dbReference type="PANTHER" id="PTHR30037">
    <property type="entry name" value="DNA-3-METHYLADENINE GLYCOSYLASE 1"/>
    <property type="match status" value="1"/>
</dbReference>
<evidence type="ECO:0000313" key="1">
    <source>
        <dbReference type="EMBL" id="MFC3671398.1"/>
    </source>
</evidence>
<gene>
    <name evidence="1" type="ORF">ACFOOT_08170</name>
</gene>
<dbReference type="Pfam" id="PF03352">
    <property type="entry name" value="Adenine_glyco"/>
    <property type="match status" value="1"/>
</dbReference>
<feature type="non-terminal residue" evidence="1">
    <location>
        <position position="1"/>
    </location>
</feature>
<proteinExistence type="predicted"/>
<dbReference type="Proteomes" id="UP001595683">
    <property type="component" value="Unassembled WGS sequence"/>
</dbReference>
<keyword evidence="1" id="KW-0378">Hydrolase</keyword>
<dbReference type="InterPro" id="IPR052891">
    <property type="entry name" value="DNA-3mA_glycosylase"/>
</dbReference>
<dbReference type="EC" id="3.2.2.20" evidence="1"/>
<keyword evidence="1" id="KW-0326">Glycosidase</keyword>
<dbReference type="InterPro" id="IPR011257">
    <property type="entry name" value="DNA_glycosylase"/>
</dbReference>
<dbReference type="Gene3D" id="1.10.340.30">
    <property type="entry name" value="Hypothetical protein, domain 2"/>
    <property type="match status" value="1"/>
</dbReference>
<protein>
    <submittedName>
        <fullName evidence="1">DNA-3-methyladenine glycosylase I</fullName>
        <ecNumber evidence="1">3.2.2.20</ecNumber>
    </submittedName>
</protein>
<comment type="caution">
    <text evidence="1">The sequence shown here is derived from an EMBL/GenBank/DDBJ whole genome shotgun (WGS) entry which is preliminary data.</text>
</comment>
<accession>A0ABV7V563</accession>
<dbReference type="GO" id="GO:0008725">
    <property type="term" value="F:DNA-3-methyladenine glycosylase activity"/>
    <property type="evidence" value="ECO:0007669"/>
    <property type="project" value="UniProtKB-EC"/>
</dbReference>
<organism evidence="1 2">
    <name type="scientific">Novosphingobium pokkalii</name>
    <dbReference type="NCBI Taxonomy" id="1770194"/>
    <lineage>
        <taxon>Bacteria</taxon>
        <taxon>Pseudomonadati</taxon>
        <taxon>Pseudomonadota</taxon>
        <taxon>Alphaproteobacteria</taxon>
        <taxon>Sphingomonadales</taxon>
        <taxon>Sphingomonadaceae</taxon>
        <taxon>Novosphingobium</taxon>
    </lineage>
</organism>
<keyword evidence="2" id="KW-1185">Reference proteome</keyword>
<sequence length="82" mass="8739">SDFTPWESQKSHFCQSSARQAGPFGVKPASHARSLALSKDLKQSGFEVAGAVTVHAFMQAVGMVDDHALACPRRAACRDAAH</sequence>
<dbReference type="InterPro" id="IPR005019">
    <property type="entry name" value="Adenine_glyco"/>
</dbReference>
<evidence type="ECO:0000313" key="2">
    <source>
        <dbReference type="Proteomes" id="UP001595683"/>
    </source>
</evidence>
<dbReference type="EMBL" id="JBHRYE010000011">
    <property type="protein sequence ID" value="MFC3671398.1"/>
    <property type="molecule type" value="Genomic_DNA"/>
</dbReference>
<dbReference type="RefSeq" id="WP_379540993.1">
    <property type="nucleotide sequence ID" value="NZ_JBHRYE010000011.1"/>
</dbReference>
<dbReference type="SUPFAM" id="SSF48150">
    <property type="entry name" value="DNA-glycosylase"/>
    <property type="match status" value="1"/>
</dbReference>
<name>A0ABV7V563_9SPHN</name>